<comment type="cofactor">
    <cofactor evidence="11">
        <name>pyridoxal 5'-phosphate</name>
        <dbReference type="ChEBI" id="CHEBI:597326"/>
    </cofactor>
    <text evidence="11">Binds 1 pyridoxal phosphate per subunit.</text>
</comment>
<dbReference type="PIRSF" id="PIRSF000525">
    <property type="entry name" value="SerC"/>
    <property type="match status" value="1"/>
</dbReference>
<comment type="subunit">
    <text evidence="11">Homodimer.</text>
</comment>
<dbReference type="HAMAP" id="MF_00160">
    <property type="entry name" value="SerC_aminotrans_5"/>
    <property type="match status" value="1"/>
</dbReference>
<feature type="binding site" evidence="11">
    <location>
        <position position="42"/>
    </location>
    <ligand>
        <name>L-glutamate</name>
        <dbReference type="ChEBI" id="CHEBI:29985"/>
    </ligand>
</feature>
<evidence type="ECO:0000313" key="15">
    <source>
        <dbReference type="Proteomes" id="UP000752012"/>
    </source>
</evidence>
<keyword evidence="4 11" id="KW-0032">Aminotransferase</keyword>
<feature type="binding site" evidence="11">
    <location>
        <position position="152"/>
    </location>
    <ligand>
        <name>pyridoxal 5'-phosphate</name>
        <dbReference type="ChEBI" id="CHEBI:597326"/>
    </ligand>
</feature>
<dbReference type="Gene3D" id="3.90.1150.10">
    <property type="entry name" value="Aspartate Aminotransferase, domain 1"/>
    <property type="match status" value="1"/>
</dbReference>
<evidence type="ECO:0000256" key="7">
    <source>
        <dbReference type="ARBA" id="ARBA00022898"/>
    </source>
</evidence>
<accession>A0A969TVQ3</accession>
<comment type="caution">
    <text evidence="11">Lacks conserved residue(s) required for the propagation of feature annotation.</text>
</comment>
<name>A0A969TVQ3_9BACI</name>
<dbReference type="InterPro" id="IPR015422">
    <property type="entry name" value="PyrdxlP-dep_Trfase_small"/>
</dbReference>
<dbReference type="InterPro" id="IPR020578">
    <property type="entry name" value="Aminotrans_V_PyrdxlP_BS"/>
</dbReference>
<protein>
    <recommendedName>
        <fullName evidence="11">Phosphoserine aminotransferase</fullName>
        <ecNumber evidence="11">2.6.1.52</ecNumber>
    </recommendedName>
    <alternativeName>
        <fullName evidence="11">Phosphohydroxythreonine aminotransferase</fullName>
        <shortName evidence="11">PSAT</shortName>
    </alternativeName>
</protein>
<dbReference type="GO" id="GO:0030170">
    <property type="term" value="F:pyridoxal phosphate binding"/>
    <property type="evidence" value="ECO:0007669"/>
    <property type="project" value="UniProtKB-UniRule"/>
</dbReference>
<dbReference type="Proteomes" id="UP000752012">
    <property type="component" value="Unassembled WGS sequence"/>
</dbReference>
<dbReference type="GO" id="GO:0005737">
    <property type="term" value="C:cytoplasm"/>
    <property type="evidence" value="ECO:0007669"/>
    <property type="project" value="UniProtKB-SubCell"/>
</dbReference>
<comment type="catalytic activity">
    <reaction evidence="9 11">
        <text>4-(phosphooxy)-L-threonine + 2-oxoglutarate = (R)-3-hydroxy-2-oxo-4-phosphooxybutanoate + L-glutamate</text>
        <dbReference type="Rhea" id="RHEA:16573"/>
        <dbReference type="ChEBI" id="CHEBI:16810"/>
        <dbReference type="ChEBI" id="CHEBI:29985"/>
        <dbReference type="ChEBI" id="CHEBI:58452"/>
        <dbReference type="ChEBI" id="CHEBI:58538"/>
        <dbReference type="EC" id="2.6.1.52"/>
    </reaction>
</comment>
<dbReference type="InterPro" id="IPR000192">
    <property type="entry name" value="Aminotrans_V_dom"/>
</dbReference>
<organism evidence="14 15">
    <name type="scientific">Alkalicoccus luteus</name>
    <dbReference type="NCBI Taxonomy" id="1237094"/>
    <lineage>
        <taxon>Bacteria</taxon>
        <taxon>Bacillati</taxon>
        <taxon>Bacillota</taxon>
        <taxon>Bacilli</taxon>
        <taxon>Bacillales</taxon>
        <taxon>Bacillaceae</taxon>
        <taxon>Alkalicoccus</taxon>
    </lineage>
</organism>
<dbReference type="GO" id="GO:0006564">
    <property type="term" value="P:L-serine biosynthetic process"/>
    <property type="evidence" value="ECO:0007669"/>
    <property type="project" value="UniProtKB-UniRule"/>
</dbReference>
<dbReference type="EC" id="2.6.1.52" evidence="11"/>
<feature type="binding site" evidence="11">
    <location>
        <position position="102"/>
    </location>
    <ligand>
        <name>pyridoxal 5'-phosphate</name>
        <dbReference type="ChEBI" id="CHEBI:597326"/>
    </ligand>
</feature>
<evidence type="ECO:0000313" key="14">
    <source>
        <dbReference type="EMBL" id="NJP36594.1"/>
    </source>
</evidence>
<dbReference type="RefSeq" id="WP_168004878.1">
    <property type="nucleotide sequence ID" value="NZ_JAATHJ010000003.1"/>
</dbReference>
<dbReference type="Gene3D" id="3.40.640.10">
    <property type="entry name" value="Type I PLP-dependent aspartate aminotransferase-like (Major domain)"/>
    <property type="match status" value="1"/>
</dbReference>
<feature type="binding site" evidence="11">
    <location>
        <begin position="76"/>
        <end position="77"/>
    </location>
    <ligand>
        <name>pyridoxal 5'-phosphate</name>
        <dbReference type="ChEBI" id="CHEBI:597326"/>
    </ligand>
</feature>
<comment type="similarity">
    <text evidence="3 11">Belongs to the class-V pyridoxal-phosphate-dependent aminotransferase family. SerC subfamily.</text>
</comment>
<evidence type="ECO:0000256" key="4">
    <source>
        <dbReference type="ARBA" id="ARBA00022576"/>
    </source>
</evidence>
<keyword evidence="8 11" id="KW-0718">Serine biosynthesis</keyword>
<dbReference type="FunFam" id="3.90.1150.10:FF:000006">
    <property type="entry name" value="Phosphoserine aminotransferase"/>
    <property type="match status" value="1"/>
</dbReference>
<dbReference type="GO" id="GO:0004648">
    <property type="term" value="F:O-phospho-L-serine:2-oxoglutarate aminotransferase activity"/>
    <property type="evidence" value="ECO:0007669"/>
    <property type="project" value="UniProtKB-UniRule"/>
</dbReference>
<dbReference type="AlphaFoldDB" id="A0A969TVQ3"/>
<evidence type="ECO:0000256" key="5">
    <source>
        <dbReference type="ARBA" id="ARBA00022605"/>
    </source>
</evidence>
<reference evidence="14 15" key="1">
    <citation type="submission" date="2020-03" db="EMBL/GenBank/DDBJ databases">
        <title>Assessment of the enzymatic potential of alkaline-tolerant lipase obtained from Bacillus luteus H11 (technogenic soil) for the bioremediation of saline soils contaminated with petroleum substances.</title>
        <authorList>
            <person name="Kalwasinska A."/>
        </authorList>
    </citation>
    <scope>NUCLEOTIDE SEQUENCE [LARGE SCALE GENOMIC DNA]</scope>
    <source>
        <strain evidence="14 15">H11</strain>
    </source>
</reference>
<dbReference type="InterPro" id="IPR022278">
    <property type="entry name" value="Pser_aminoTfrase"/>
</dbReference>
<dbReference type="InterPro" id="IPR015421">
    <property type="entry name" value="PyrdxlP-dep_Trfase_major"/>
</dbReference>
<dbReference type="EMBL" id="JAATHJ010000003">
    <property type="protein sequence ID" value="NJP36594.1"/>
    <property type="molecule type" value="Genomic_DNA"/>
</dbReference>
<evidence type="ECO:0000256" key="9">
    <source>
        <dbReference type="ARBA" id="ARBA00047630"/>
    </source>
</evidence>
<keyword evidence="5 11" id="KW-0028">Amino-acid biosynthesis</keyword>
<evidence type="ECO:0000256" key="1">
    <source>
        <dbReference type="ARBA" id="ARBA00003483"/>
    </source>
</evidence>
<dbReference type="PROSITE" id="PS00595">
    <property type="entry name" value="AA_TRANSFER_CLASS_5"/>
    <property type="match status" value="1"/>
</dbReference>
<comment type="caution">
    <text evidence="14">The sequence shown here is derived from an EMBL/GenBank/DDBJ whole genome shotgun (WGS) entry which is preliminary data.</text>
</comment>
<feature type="modified residue" description="N6-(pyridoxal phosphate)lysine" evidence="11">
    <location>
        <position position="197"/>
    </location>
</feature>
<evidence type="ECO:0000256" key="6">
    <source>
        <dbReference type="ARBA" id="ARBA00022679"/>
    </source>
</evidence>
<gene>
    <name evidence="11 14" type="primary">serC</name>
    <name evidence="14" type="ORF">HCN83_03195</name>
</gene>
<evidence type="ECO:0000259" key="13">
    <source>
        <dbReference type="Pfam" id="PF00266"/>
    </source>
</evidence>
<keyword evidence="7 11" id="KW-0663">Pyridoxal phosphate</keyword>
<comment type="function">
    <text evidence="1 11">Catalyzes the reversible conversion of 3-phosphohydroxypyruvate to phosphoserine and of 3-hydroxy-2-oxo-4-phosphonooxybutanoate to phosphohydroxythreonine.</text>
</comment>
<proteinExistence type="inferred from homology"/>
<dbReference type="FunFam" id="3.40.640.10:FF:000010">
    <property type="entry name" value="Phosphoserine aminotransferase"/>
    <property type="match status" value="1"/>
</dbReference>
<dbReference type="PANTHER" id="PTHR43247">
    <property type="entry name" value="PHOSPHOSERINE AMINOTRANSFERASE"/>
    <property type="match status" value="1"/>
</dbReference>
<dbReference type="SUPFAM" id="SSF53383">
    <property type="entry name" value="PLP-dependent transferases"/>
    <property type="match status" value="1"/>
</dbReference>
<feature type="domain" description="Aminotransferase class V" evidence="13">
    <location>
        <begin position="5"/>
        <end position="349"/>
    </location>
</feature>
<comment type="catalytic activity">
    <reaction evidence="10 11 12">
        <text>O-phospho-L-serine + 2-oxoglutarate = 3-phosphooxypyruvate + L-glutamate</text>
        <dbReference type="Rhea" id="RHEA:14329"/>
        <dbReference type="ChEBI" id="CHEBI:16810"/>
        <dbReference type="ChEBI" id="CHEBI:18110"/>
        <dbReference type="ChEBI" id="CHEBI:29985"/>
        <dbReference type="ChEBI" id="CHEBI:57524"/>
        <dbReference type="EC" id="2.6.1.52"/>
    </reaction>
</comment>
<evidence type="ECO:0000256" key="12">
    <source>
        <dbReference type="RuleBase" id="RU004505"/>
    </source>
</evidence>
<feature type="binding site" evidence="11">
    <location>
        <position position="173"/>
    </location>
    <ligand>
        <name>pyridoxal 5'-phosphate</name>
        <dbReference type="ChEBI" id="CHEBI:597326"/>
    </ligand>
</feature>
<evidence type="ECO:0000256" key="3">
    <source>
        <dbReference type="ARBA" id="ARBA00006904"/>
    </source>
</evidence>
<dbReference type="PANTHER" id="PTHR43247:SF1">
    <property type="entry name" value="PHOSPHOSERINE AMINOTRANSFERASE"/>
    <property type="match status" value="1"/>
</dbReference>
<evidence type="ECO:0000256" key="10">
    <source>
        <dbReference type="ARBA" id="ARBA00049007"/>
    </source>
</evidence>
<comment type="pathway">
    <text evidence="2 11 12">Amino-acid biosynthesis; L-serine biosynthesis; L-serine from 3-phospho-D-glycerate: step 2/3.</text>
</comment>
<evidence type="ECO:0000256" key="2">
    <source>
        <dbReference type="ARBA" id="ARBA00005099"/>
    </source>
</evidence>
<evidence type="ECO:0000256" key="8">
    <source>
        <dbReference type="ARBA" id="ARBA00023299"/>
    </source>
</evidence>
<keyword evidence="15" id="KW-1185">Reference proteome</keyword>
<evidence type="ECO:0000256" key="11">
    <source>
        <dbReference type="HAMAP-Rule" id="MF_00160"/>
    </source>
</evidence>
<comment type="subcellular location">
    <subcellularLocation>
        <location evidence="11">Cytoplasm</location>
    </subcellularLocation>
</comment>
<dbReference type="InterPro" id="IPR015424">
    <property type="entry name" value="PyrdxlP-dep_Trfase"/>
</dbReference>
<dbReference type="NCBIfam" id="TIGR01364">
    <property type="entry name" value="serC_1"/>
    <property type="match status" value="1"/>
</dbReference>
<feature type="binding site" evidence="11">
    <location>
        <position position="196"/>
    </location>
    <ligand>
        <name>pyridoxal 5'-phosphate</name>
        <dbReference type="ChEBI" id="CHEBI:597326"/>
    </ligand>
</feature>
<dbReference type="NCBIfam" id="NF003764">
    <property type="entry name" value="PRK05355.1"/>
    <property type="match status" value="1"/>
</dbReference>
<keyword evidence="11" id="KW-0963">Cytoplasm</keyword>
<sequence>MKRAYNFNAGPGPVPEPVLIRARDEMFNFEQSGAAVMELSHRSKLYESIHFQAMEQIRQILDVPDHMEILFLQGGATLQFSMAPRNFLRKGQTGTYVLSGSWSEKAEKEAAYFGDTSILSSSKEANYAHIPDTDYSQAPDNSAYIHLTTNNTIFGTQWQDIPVNTTEIPVFADMSSDILSRRIDWTNVDLAYAGAQKNAGIAGVTIVIISKDLLAKAEDGPPSTSYPVHADKQSLYHTPPTGAIYITKLVTDWILENGGIDGMEQRAKAKSDMLYRLIDNSDGFFRGHADTHSRSSMNVTFRLENERLEKQFLDEAADKGFMGLNGHRSVGGCRASIYNAVPPEHVEALCSFMEDFRSRS</sequence>
<keyword evidence="6 11" id="KW-0808">Transferase</keyword>
<dbReference type="Pfam" id="PF00266">
    <property type="entry name" value="Aminotran_5"/>
    <property type="match status" value="1"/>
</dbReference>